<dbReference type="Proteomes" id="UP000749559">
    <property type="component" value="Unassembled WGS sequence"/>
</dbReference>
<dbReference type="AlphaFoldDB" id="A0A8J1UYT0"/>
<sequence length="573" mass="63041">MCRSGMMLTGIVAILVIGCTVAYPTTDVDETGNDFVNCMARCLGKSVADIEKWMAECGRDPKCWGKKVGFAALKCVPKCVSFEVEFMELEESTERQEQHGLDDALAVAPFVKCMASCLGKSVADIEKWVKQCGKSAKCWAKKVGLKALKCVPKCLKLDEVFPAVEHTNDQGHDLDTVDATPFALDDAFTVAPFVKCMASCLGKSVADIEKWVKQCGKNAKCWAKKVGLKALKCVPKCLKFDEISHPEATELEISYADLAPVVDVPSNDRFANCMAKCMGKSIDDIEKWISECGTDVNCWLKKAGFAALKCVPKCITVQVTLIQTDLMFVTSEDIKSNGFGQCMADCASKSLEQIQKWIVECNINWSCWIQKIGFAAAECLTKCGLGDKNINPQQITRIQESAKDSAIAPFVTSPNNRFADCLAKCVGKSVAEIERWIAECGTDVNCWLKKLGFSALKCVPRCIKMEISSVQVELEIASTTSEEDQRALLGIKKVGSSRFEKCMAQCLGTSIGEIEQWVSECGSNVSCWLKKVGFAALKCVPKCIQTSDEQYTVKTDILPNLWYGEKKDNHIMF</sequence>
<evidence type="ECO:0000313" key="2">
    <source>
        <dbReference type="Proteomes" id="UP000749559"/>
    </source>
</evidence>
<organism evidence="1 2">
    <name type="scientific">Owenia fusiformis</name>
    <name type="common">Polychaete worm</name>
    <dbReference type="NCBI Taxonomy" id="6347"/>
    <lineage>
        <taxon>Eukaryota</taxon>
        <taxon>Metazoa</taxon>
        <taxon>Spiralia</taxon>
        <taxon>Lophotrochozoa</taxon>
        <taxon>Annelida</taxon>
        <taxon>Polychaeta</taxon>
        <taxon>Sedentaria</taxon>
        <taxon>Canalipalpata</taxon>
        <taxon>Sabellida</taxon>
        <taxon>Oweniida</taxon>
        <taxon>Oweniidae</taxon>
        <taxon>Owenia</taxon>
    </lineage>
</organism>
<evidence type="ECO:0000313" key="1">
    <source>
        <dbReference type="EMBL" id="CAH1800560.1"/>
    </source>
</evidence>
<comment type="caution">
    <text evidence="1">The sequence shown here is derived from an EMBL/GenBank/DDBJ whole genome shotgun (WGS) entry which is preliminary data.</text>
</comment>
<name>A0A8J1UYT0_OWEFU</name>
<keyword evidence="2" id="KW-1185">Reference proteome</keyword>
<dbReference type="PROSITE" id="PS51257">
    <property type="entry name" value="PROKAR_LIPOPROTEIN"/>
    <property type="match status" value="1"/>
</dbReference>
<reference evidence="1" key="1">
    <citation type="submission" date="2022-03" db="EMBL/GenBank/DDBJ databases">
        <authorList>
            <person name="Martin C."/>
        </authorList>
    </citation>
    <scope>NUCLEOTIDE SEQUENCE</scope>
</reference>
<gene>
    <name evidence="1" type="ORF">OFUS_LOCUS24427</name>
</gene>
<dbReference type="EMBL" id="CAIIXF020000012">
    <property type="protein sequence ID" value="CAH1800560.1"/>
    <property type="molecule type" value="Genomic_DNA"/>
</dbReference>
<proteinExistence type="predicted"/>
<dbReference type="OrthoDB" id="10564635at2759"/>
<accession>A0A8J1UYT0</accession>
<protein>
    <submittedName>
        <fullName evidence="1">Uncharacterized protein</fullName>
    </submittedName>
</protein>